<dbReference type="SUPFAM" id="SSF54368">
    <property type="entry name" value="Glutamine synthetase, N-terminal domain"/>
    <property type="match status" value="1"/>
</dbReference>
<dbReference type="EMBL" id="BAABAL010000004">
    <property type="protein sequence ID" value="GAA3990712.1"/>
    <property type="molecule type" value="Genomic_DNA"/>
</dbReference>
<evidence type="ECO:0000256" key="5">
    <source>
        <dbReference type="PROSITE-ProRule" id="PRU01331"/>
    </source>
</evidence>
<keyword evidence="2" id="KW-0436">Ligase</keyword>
<dbReference type="SMART" id="SM01230">
    <property type="entry name" value="Gln-synt_C"/>
    <property type="match status" value="1"/>
</dbReference>
<dbReference type="InterPro" id="IPR008147">
    <property type="entry name" value="Gln_synt_N"/>
</dbReference>
<dbReference type="Gene3D" id="3.30.590.10">
    <property type="entry name" value="Glutamine synthetase/guanido kinase, catalytic domain"/>
    <property type="match status" value="1"/>
</dbReference>
<evidence type="ECO:0000259" key="7">
    <source>
        <dbReference type="PROSITE" id="PS51987"/>
    </source>
</evidence>
<comment type="caution">
    <text evidence="8">The sequence shown here is derived from an EMBL/GenBank/DDBJ whole genome shotgun (WGS) entry which is preliminary data.</text>
</comment>
<dbReference type="InterPro" id="IPR008146">
    <property type="entry name" value="Gln_synth_cat_dom"/>
</dbReference>
<dbReference type="Proteomes" id="UP001501747">
    <property type="component" value="Unassembled WGS sequence"/>
</dbReference>
<evidence type="ECO:0000256" key="2">
    <source>
        <dbReference type="ARBA" id="ARBA00022598"/>
    </source>
</evidence>
<dbReference type="PROSITE" id="PS51987">
    <property type="entry name" value="GS_CATALYTIC"/>
    <property type="match status" value="1"/>
</dbReference>
<dbReference type="Pfam" id="PF16952">
    <property type="entry name" value="Gln-synt_N_2"/>
    <property type="match status" value="1"/>
</dbReference>
<comment type="similarity">
    <text evidence="1 5 6">Belongs to the glutamine synthetase family.</text>
</comment>
<evidence type="ECO:0000313" key="8">
    <source>
        <dbReference type="EMBL" id="GAA3990712.1"/>
    </source>
</evidence>
<proteinExistence type="inferred from homology"/>
<feature type="domain" description="GS catalytic" evidence="7">
    <location>
        <begin position="135"/>
        <end position="470"/>
    </location>
</feature>
<gene>
    <name evidence="8" type="primary">glnA3</name>
    <name evidence="8" type="ORF">GCM10022247_06880</name>
</gene>
<dbReference type="InterPro" id="IPR036651">
    <property type="entry name" value="Gln_synt_N_sf"/>
</dbReference>
<dbReference type="Pfam" id="PF00120">
    <property type="entry name" value="Gln-synt_C"/>
    <property type="match status" value="1"/>
</dbReference>
<keyword evidence="4" id="KW-0067">ATP-binding</keyword>
<dbReference type="InterPro" id="IPR014746">
    <property type="entry name" value="Gln_synth/guanido_kin_cat_dom"/>
</dbReference>
<dbReference type="Gene3D" id="3.10.20.70">
    <property type="entry name" value="Glutamine synthetase, N-terminal domain"/>
    <property type="match status" value="1"/>
</dbReference>
<dbReference type="PANTHER" id="PTHR43785:SF12">
    <property type="entry name" value="TYPE-1 GLUTAMINE SYNTHETASE 2"/>
    <property type="match status" value="1"/>
</dbReference>
<reference evidence="9" key="1">
    <citation type="journal article" date="2019" name="Int. J. Syst. Evol. Microbiol.">
        <title>The Global Catalogue of Microorganisms (GCM) 10K type strain sequencing project: providing services to taxonomists for standard genome sequencing and annotation.</title>
        <authorList>
            <consortium name="The Broad Institute Genomics Platform"/>
            <consortium name="The Broad Institute Genome Sequencing Center for Infectious Disease"/>
            <person name="Wu L."/>
            <person name="Ma J."/>
        </authorList>
    </citation>
    <scope>NUCLEOTIDE SEQUENCE [LARGE SCALE GENOMIC DNA]</scope>
    <source>
        <strain evidence="9">JCM 17342</strain>
    </source>
</reference>
<keyword evidence="9" id="KW-1185">Reference proteome</keyword>
<dbReference type="PANTHER" id="PTHR43785">
    <property type="entry name" value="GAMMA-GLUTAMYLPUTRESCINE SYNTHETASE"/>
    <property type="match status" value="1"/>
</dbReference>
<evidence type="ECO:0000256" key="4">
    <source>
        <dbReference type="ARBA" id="ARBA00022840"/>
    </source>
</evidence>
<keyword evidence="3" id="KW-0547">Nucleotide-binding</keyword>
<evidence type="ECO:0000256" key="3">
    <source>
        <dbReference type="ARBA" id="ARBA00022741"/>
    </source>
</evidence>
<organism evidence="8 9">
    <name type="scientific">Allokutzneria multivorans</name>
    <dbReference type="NCBI Taxonomy" id="1142134"/>
    <lineage>
        <taxon>Bacteria</taxon>
        <taxon>Bacillati</taxon>
        <taxon>Actinomycetota</taxon>
        <taxon>Actinomycetes</taxon>
        <taxon>Pseudonocardiales</taxon>
        <taxon>Pseudonocardiaceae</taxon>
        <taxon>Allokutzneria</taxon>
    </lineage>
</organism>
<protein>
    <submittedName>
        <fullName evidence="8">Gamma-glutamylpolyamine synthetase GlnA3</fullName>
    </submittedName>
</protein>
<dbReference type="SUPFAM" id="SSF55931">
    <property type="entry name" value="Glutamine synthetase/guanido kinase"/>
    <property type="match status" value="1"/>
</dbReference>
<sequence length="470" mass="49823">MKTSNGSAGTAVEPRPRVLDADPEAGAALAERLRTAGVRAVAMTNVDNGGVTRVKLVPVRRLAGVLRGGIGFSVVWSISGTDDSFAMVAPFDSPAGDLRLFPDVSALERLDGAPGTAWVPADLHTQELEVSPCCQRSALRRVVERGRAAGVEFKAAFEVEMSLLRADGSPGHGGPGYSASALLEVEPFALDLLDALAEHGIEAEQLHPEYGPGQVEFSCSARDPLAAADQLVLSRVLTRRVARQHGFDVSFAPSVRPGTVGNGCHLHLSAWRDGVNLMQGGTDDKTGGMSEDGATFVAGMLDALPELMGVLAPSVLSYARLQPQMWSGAYACWGVENREAALRLVPGTITSRSTAANVEVKPLDGSANPYLAAAVLLSAGLDGMDKAATLPAPVQRDPHTMTKPQRKKAGVERLPSSLGEAIELLAGSETVARALGDELHRAFLAVRRQEWETYGERDHADLAPVYRLRY</sequence>
<evidence type="ECO:0000313" key="9">
    <source>
        <dbReference type="Proteomes" id="UP001501747"/>
    </source>
</evidence>
<evidence type="ECO:0000256" key="1">
    <source>
        <dbReference type="ARBA" id="ARBA00009897"/>
    </source>
</evidence>
<dbReference type="RefSeq" id="WP_344871008.1">
    <property type="nucleotide sequence ID" value="NZ_BAABAL010000004.1"/>
</dbReference>
<accession>A0ABP7R122</accession>
<evidence type="ECO:0000256" key="6">
    <source>
        <dbReference type="RuleBase" id="RU000384"/>
    </source>
</evidence>
<name>A0ABP7R122_9PSEU</name>